<dbReference type="CDD" id="cd00293">
    <property type="entry name" value="USP-like"/>
    <property type="match status" value="1"/>
</dbReference>
<protein>
    <submittedName>
        <fullName evidence="2">Universal stress protein</fullName>
    </submittedName>
</protein>
<dbReference type="Proteomes" id="UP001595377">
    <property type="component" value="Unassembled WGS sequence"/>
</dbReference>
<dbReference type="PANTHER" id="PTHR46268">
    <property type="entry name" value="STRESS RESPONSE PROTEIN NHAX"/>
    <property type="match status" value="1"/>
</dbReference>
<dbReference type="PANTHER" id="PTHR46268:SF15">
    <property type="entry name" value="UNIVERSAL STRESS PROTEIN HP_0031"/>
    <property type="match status" value="1"/>
</dbReference>
<keyword evidence="3" id="KW-1185">Reference proteome</keyword>
<sequence length="273" mass="29250">MSYKSILVNLDIDGPIAPVVTAATGLALRSDARLIGFCAADAYLPVTGPEGAALAAEVMQQMRDDDRRRFEELRGEFEKLVAGAVETEWRSASEGPTYALVQTSRAADLIITQARRGAATGDRARAADPGSVVLQAGRPLLVVGADAPQPPGRKVVVAWKDTREARRAVMDAVPLLRTAEDVAVVTVAPTIDDWAREGIADVAAFLARHGIAARSEAIESSQESESLLEFIDGHDADLVVSGAYGHSRLREWAFGGVTRSLLDELRLNRFMSS</sequence>
<evidence type="ECO:0000313" key="2">
    <source>
        <dbReference type="EMBL" id="MFC3073432.1"/>
    </source>
</evidence>
<accession>A0ABV7DGL1</accession>
<evidence type="ECO:0000313" key="3">
    <source>
        <dbReference type="Proteomes" id="UP001595377"/>
    </source>
</evidence>
<dbReference type="RefSeq" id="WP_257317352.1">
    <property type="nucleotide sequence ID" value="NZ_JANFDG010000028.1"/>
</dbReference>
<organism evidence="2 3">
    <name type="scientific">Shinella pollutisoli</name>
    <dbReference type="NCBI Taxonomy" id="2250594"/>
    <lineage>
        <taxon>Bacteria</taxon>
        <taxon>Pseudomonadati</taxon>
        <taxon>Pseudomonadota</taxon>
        <taxon>Alphaproteobacteria</taxon>
        <taxon>Hyphomicrobiales</taxon>
        <taxon>Rhizobiaceae</taxon>
        <taxon>Shinella</taxon>
    </lineage>
</organism>
<comment type="caution">
    <text evidence="2">The sequence shown here is derived from an EMBL/GenBank/DDBJ whole genome shotgun (WGS) entry which is preliminary data.</text>
</comment>
<dbReference type="Gene3D" id="3.40.50.12370">
    <property type="match status" value="1"/>
</dbReference>
<name>A0ABV7DGL1_9HYPH</name>
<gene>
    <name evidence="2" type="ORF">ACFOHH_09980</name>
</gene>
<dbReference type="SUPFAM" id="SSF52402">
    <property type="entry name" value="Adenine nucleotide alpha hydrolases-like"/>
    <property type="match status" value="2"/>
</dbReference>
<dbReference type="EMBL" id="JBHRSP010000015">
    <property type="protein sequence ID" value="MFC3073432.1"/>
    <property type="molecule type" value="Genomic_DNA"/>
</dbReference>
<reference evidence="3" key="1">
    <citation type="journal article" date="2019" name="Int. J. Syst. Evol. Microbiol.">
        <title>The Global Catalogue of Microorganisms (GCM) 10K type strain sequencing project: providing services to taxonomists for standard genome sequencing and annotation.</title>
        <authorList>
            <consortium name="The Broad Institute Genomics Platform"/>
            <consortium name="The Broad Institute Genome Sequencing Center for Infectious Disease"/>
            <person name="Wu L."/>
            <person name="Ma J."/>
        </authorList>
    </citation>
    <scope>NUCLEOTIDE SEQUENCE [LARGE SCALE GENOMIC DNA]</scope>
    <source>
        <strain evidence="3">KCTC 52677</strain>
    </source>
</reference>
<evidence type="ECO:0000256" key="1">
    <source>
        <dbReference type="ARBA" id="ARBA00008791"/>
    </source>
</evidence>
<comment type="similarity">
    <text evidence="1">Belongs to the universal stress protein A family.</text>
</comment>
<proteinExistence type="inferred from homology"/>